<dbReference type="Pfam" id="PF04079">
    <property type="entry name" value="SMC_ScpB"/>
    <property type="match status" value="1"/>
</dbReference>
<dbReference type="Gene3D" id="1.10.10.10">
    <property type="entry name" value="Winged helix-like DNA-binding domain superfamily/Winged helix DNA-binding domain"/>
    <property type="match status" value="1"/>
</dbReference>
<evidence type="ECO:0000313" key="5">
    <source>
        <dbReference type="EMBL" id="SVB36419.1"/>
    </source>
</evidence>
<name>A0A382DE53_9ZZZZ</name>
<proteinExistence type="predicted"/>
<dbReference type="PANTHER" id="PTHR34298">
    <property type="entry name" value="SEGREGATION AND CONDENSATION PROTEIN B"/>
    <property type="match status" value="1"/>
</dbReference>
<dbReference type="AlphaFoldDB" id="A0A382DE53"/>
<reference evidence="5" key="1">
    <citation type="submission" date="2018-05" db="EMBL/GenBank/DDBJ databases">
        <authorList>
            <person name="Lanie J.A."/>
            <person name="Ng W.-L."/>
            <person name="Kazmierczak K.M."/>
            <person name="Andrzejewski T.M."/>
            <person name="Davidsen T.M."/>
            <person name="Wayne K.J."/>
            <person name="Tettelin H."/>
            <person name="Glass J.I."/>
            <person name="Rusch D."/>
            <person name="Podicherti R."/>
            <person name="Tsui H.-C.T."/>
            <person name="Winkler M.E."/>
        </authorList>
    </citation>
    <scope>NUCLEOTIDE SEQUENCE</scope>
</reference>
<dbReference type="PANTHER" id="PTHR34298:SF2">
    <property type="entry name" value="SEGREGATION AND CONDENSATION PROTEIN B"/>
    <property type="match status" value="1"/>
</dbReference>
<keyword evidence="2" id="KW-0132">Cell division</keyword>
<evidence type="ECO:0000256" key="1">
    <source>
        <dbReference type="ARBA" id="ARBA00022490"/>
    </source>
</evidence>
<dbReference type="SUPFAM" id="SSF46785">
    <property type="entry name" value="Winged helix' DNA-binding domain"/>
    <property type="match status" value="1"/>
</dbReference>
<evidence type="ECO:0000256" key="4">
    <source>
        <dbReference type="ARBA" id="ARBA00023306"/>
    </source>
</evidence>
<gene>
    <name evidence="5" type="ORF">METZ01_LOCUS189273</name>
</gene>
<keyword evidence="4" id="KW-0131">Cell cycle</keyword>
<evidence type="ECO:0000256" key="3">
    <source>
        <dbReference type="ARBA" id="ARBA00022829"/>
    </source>
</evidence>
<organism evidence="5">
    <name type="scientific">marine metagenome</name>
    <dbReference type="NCBI Taxonomy" id="408172"/>
    <lineage>
        <taxon>unclassified sequences</taxon>
        <taxon>metagenomes</taxon>
        <taxon>ecological metagenomes</taxon>
    </lineage>
</organism>
<dbReference type="EMBL" id="UINC01038835">
    <property type="protein sequence ID" value="SVB36419.1"/>
    <property type="molecule type" value="Genomic_DNA"/>
</dbReference>
<dbReference type="GO" id="GO:0051301">
    <property type="term" value="P:cell division"/>
    <property type="evidence" value="ECO:0007669"/>
    <property type="project" value="UniProtKB-KW"/>
</dbReference>
<keyword evidence="1" id="KW-0963">Cytoplasm</keyword>
<protein>
    <recommendedName>
        <fullName evidence="6">Segregation and condensation protein B</fullName>
    </recommendedName>
</protein>
<dbReference type="InterPro" id="IPR036388">
    <property type="entry name" value="WH-like_DNA-bd_sf"/>
</dbReference>
<keyword evidence="3" id="KW-0159">Chromosome partition</keyword>
<dbReference type="InterPro" id="IPR005234">
    <property type="entry name" value="ScpB_csome_segregation"/>
</dbReference>
<sequence>MLETLSLIAYRQPITRGEIEEIRGVTIGTQLMRGLMDRGWIKIVGQRDVPGKPSLYSTTKEFLDYFGLQHLRELPNLPNLTNTDTLNMELPLEAEDVIEEEVSEQELPPQI</sequence>
<accession>A0A382DE53</accession>
<evidence type="ECO:0008006" key="6">
    <source>
        <dbReference type="Google" id="ProtNLM"/>
    </source>
</evidence>
<evidence type="ECO:0000256" key="2">
    <source>
        <dbReference type="ARBA" id="ARBA00022618"/>
    </source>
</evidence>
<dbReference type="GO" id="GO:0051304">
    <property type="term" value="P:chromosome separation"/>
    <property type="evidence" value="ECO:0007669"/>
    <property type="project" value="InterPro"/>
</dbReference>
<dbReference type="InterPro" id="IPR036390">
    <property type="entry name" value="WH_DNA-bd_sf"/>
</dbReference>